<accession>A0A9J6ELM7</accession>
<dbReference type="Proteomes" id="UP000821866">
    <property type="component" value="Chromosome 11"/>
</dbReference>
<sequence>MRERLSLQLQHRWTERICRHTARCYVSVAVLDGKIYALGGYDGDRRTNTAERCDPATNTWSLIADMNDQRSDACATVVDSKATRNASSERKQRRLDQWIALLGKRLHPF</sequence>
<keyword evidence="1" id="KW-0880">Kelch repeat</keyword>
<dbReference type="VEuPathDB" id="VectorBase:LOC119181861"/>
<evidence type="ECO:0000256" key="2">
    <source>
        <dbReference type="ARBA" id="ARBA00022737"/>
    </source>
</evidence>
<dbReference type="PANTHER" id="PTHR46344">
    <property type="entry name" value="OS02G0202900 PROTEIN"/>
    <property type="match status" value="1"/>
</dbReference>
<dbReference type="SUPFAM" id="SSF117281">
    <property type="entry name" value="Kelch motif"/>
    <property type="match status" value="1"/>
</dbReference>
<evidence type="ECO:0000256" key="1">
    <source>
        <dbReference type="ARBA" id="ARBA00022441"/>
    </source>
</evidence>
<keyword evidence="4" id="KW-1185">Reference proteome</keyword>
<organism evidence="3 4">
    <name type="scientific">Rhipicephalus microplus</name>
    <name type="common">Cattle tick</name>
    <name type="synonym">Boophilus microplus</name>
    <dbReference type="NCBI Taxonomy" id="6941"/>
    <lineage>
        <taxon>Eukaryota</taxon>
        <taxon>Metazoa</taxon>
        <taxon>Ecdysozoa</taxon>
        <taxon>Arthropoda</taxon>
        <taxon>Chelicerata</taxon>
        <taxon>Arachnida</taxon>
        <taxon>Acari</taxon>
        <taxon>Parasitiformes</taxon>
        <taxon>Ixodida</taxon>
        <taxon>Ixodoidea</taxon>
        <taxon>Ixodidae</taxon>
        <taxon>Rhipicephalinae</taxon>
        <taxon>Rhipicephalus</taxon>
        <taxon>Boophilus</taxon>
    </lineage>
</organism>
<proteinExistence type="predicted"/>
<dbReference type="Pfam" id="PF01344">
    <property type="entry name" value="Kelch_1"/>
    <property type="match status" value="1"/>
</dbReference>
<dbReference type="InterPro" id="IPR015915">
    <property type="entry name" value="Kelch-typ_b-propeller"/>
</dbReference>
<dbReference type="InterPro" id="IPR006652">
    <property type="entry name" value="Kelch_1"/>
</dbReference>
<comment type="caution">
    <text evidence="3">The sequence shown here is derived from an EMBL/GenBank/DDBJ whole genome shotgun (WGS) entry which is preliminary data.</text>
</comment>
<dbReference type="AlphaFoldDB" id="A0A9J6ELM7"/>
<reference evidence="3" key="1">
    <citation type="journal article" date="2020" name="Cell">
        <title>Large-Scale Comparative Analyses of Tick Genomes Elucidate Their Genetic Diversity and Vector Capacities.</title>
        <authorList>
            <consortium name="Tick Genome and Microbiome Consortium (TIGMIC)"/>
            <person name="Jia N."/>
            <person name="Wang J."/>
            <person name="Shi W."/>
            <person name="Du L."/>
            <person name="Sun Y."/>
            <person name="Zhan W."/>
            <person name="Jiang J.F."/>
            <person name="Wang Q."/>
            <person name="Zhang B."/>
            <person name="Ji P."/>
            <person name="Bell-Sakyi L."/>
            <person name="Cui X.M."/>
            <person name="Yuan T.T."/>
            <person name="Jiang B.G."/>
            <person name="Yang W.F."/>
            <person name="Lam T.T."/>
            <person name="Chang Q.C."/>
            <person name="Ding S.J."/>
            <person name="Wang X.J."/>
            <person name="Zhu J.G."/>
            <person name="Ruan X.D."/>
            <person name="Zhao L."/>
            <person name="Wei J.T."/>
            <person name="Ye R.Z."/>
            <person name="Que T.C."/>
            <person name="Du C.H."/>
            <person name="Zhou Y.H."/>
            <person name="Cheng J.X."/>
            <person name="Dai P.F."/>
            <person name="Guo W.B."/>
            <person name="Han X.H."/>
            <person name="Huang E.J."/>
            <person name="Li L.F."/>
            <person name="Wei W."/>
            <person name="Gao Y.C."/>
            <person name="Liu J.Z."/>
            <person name="Shao H.Z."/>
            <person name="Wang X."/>
            <person name="Wang C.C."/>
            <person name="Yang T.C."/>
            <person name="Huo Q.B."/>
            <person name="Li W."/>
            <person name="Chen H.Y."/>
            <person name="Chen S.E."/>
            <person name="Zhou L.G."/>
            <person name="Ni X.B."/>
            <person name="Tian J.H."/>
            <person name="Sheng Y."/>
            <person name="Liu T."/>
            <person name="Pan Y.S."/>
            <person name="Xia L.Y."/>
            <person name="Li J."/>
            <person name="Zhao F."/>
            <person name="Cao W.C."/>
        </authorList>
    </citation>
    <scope>NUCLEOTIDE SEQUENCE</scope>
    <source>
        <strain evidence="3">Rmic-2018</strain>
    </source>
</reference>
<dbReference type="Gene3D" id="2.120.10.80">
    <property type="entry name" value="Kelch-type beta propeller"/>
    <property type="match status" value="1"/>
</dbReference>
<dbReference type="EMBL" id="JABSTU010000003">
    <property type="protein sequence ID" value="KAH8035266.1"/>
    <property type="molecule type" value="Genomic_DNA"/>
</dbReference>
<keyword evidence="2" id="KW-0677">Repeat</keyword>
<dbReference type="SMART" id="SM00612">
    <property type="entry name" value="Kelch"/>
    <property type="match status" value="1"/>
</dbReference>
<protein>
    <submittedName>
        <fullName evidence="3">Uncharacterized protein</fullName>
    </submittedName>
</protein>
<dbReference type="PANTHER" id="PTHR46344:SF27">
    <property type="entry name" value="KELCH REPEAT SUPERFAMILY PROTEIN"/>
    <property type="match status" value="1"/>
</dbReference>
<reference evidence="3" key="2">
    <citation type="submission" date="2021-09" db="EMBL/GenBank/DDBJ databases">
        <authorList>
            <person name="Jia N."/>
            <person name="Wang J."/>
            <person name="Shi W."/>
            <person name="Du L."/>
            <person name="Sun Y."/>
            <person name="Zhan W."/>
            <person name="Jiang J."/>
            <person name="Wang Q."/>
            <person name="Zhang B."/>
            <person name="Ji P."/>
            <person name="Sakyi L.B."/>
            <person name="Cui X."/>
            <person name="Yuan T."/>
            <person name="Jiang B."/>
            <person name="Yang W."/>
            <person name="Lam T.T.-Y."/>
            <person name="Chang Q."/>
            <person name="Ding S."/>
            <person name="Wang X."/>
            <person name="Zhu J."/>
            <person name="Ruan X."/>
            <person name="Zhao L."/>
            <person name="Wei J."/>
            <person name="Que T."/>
            <person name="Du C."/>
            <person name="Cheng J."/>
            <person name="Dai P."/>
            <person name="Han X."/>
            <person name="Huang E."/>
            <person name="Gao Y."/>
            <person name="Liu J."/>
            <person name="Shao H."/>
            <person name="Ye R."/>
            <person name="Li L."/>
            <person name="Wei W."/>
            <person name="Wang X."/>
            <person name="Wang C."/>
            <person name="Huo Q."/>
            <person name="Li W."/>
            <person name="Guo W."/>
            <person name="Chen H."/>
            <person name="Chen S."/>
            <person name="Zhou L."/>
            <person name="Zhou L."/>
            <person name="Ni X."/>
            <person name="Tian J."/>
            <person name="Zhou Y."/>
            <person name="Sheng Y."/>
            <person name="Liu T."/>
            <person name="Pan Y."/>
            <person name="Xia L."/>
            <person name="Li J."/>
            <person name="Zhao F."/>
            <person name="Cao W."/>
        </authorList>
    </citation>
    <scope>NUCLEOTIDE SEQUENCE</scope>
    <source>
        <strain evidence="3">Rmic-2018</strain>
        <tissue evidence="3">Larvae</tissue>
    </source>
</reference>
<name>A0A9J6ELM7_RHIMP</name>
<evidence type="ECO:0000313" key="3">
    <source>
        <dbReference type="EMBL" id="KAH8035266.1"/>
    </source>
</evidence>
<gene>
    <name evidence="3" type="ORF">HPB51_004507</name>
</gene>
<evidence type="ECO:0000313" key="4">
    <source>
        <dbReference type="Proteomes" id="UP000821866"/>
    </source>
</evidence>